<dbReference type="OrthoDB" id="10254720at2759"/>
<dbReference type="SMART" id="SM00312">
    <property type="entry name" value="PX"/>
    <property type="match status" value="1"/>
</dbReference>
<dbReference type="InterPro" id="IPR036871">
    <property type="entry name" value="PX_dom_sf"/>
</dbReference>
<dbReference type="SMART" id="SM00239">
    <property type="entry name" value="C2"/>
    <property type="match status" value="1"/>
</dbReference>
<dbReference type="CDD" id="cd06093">
    <property type="entry name" value="PX_domain"/>
    <property type="match status" value="1"/>
</dbReference>
<dbReference type="InterPro" id="IPR000008">
    <property type="entry name" value="C2_dom"/>
</dbReference>
<dbReference type="SUPFAM" id="SSF49562">
    <property type="entry name" value="C2 domain (Calcium/lipid-binding domain, CaLB)"/>
    <property type="match status" value="1"/>
</dbReference>
<sequence>MTSNSLGTYDEVRQTVIPHLLVKVKSIRNLNEVMDSYGLQPYVKLELGNNSWETVVGSKSDEDFSWQETFQIDFEDNSNLTITLFDKDDYGSDTCIQNFNIPYFQYKNWKETTQLYFKVDKVDSDDEEGNDKKFTAMNLNDDFESNECVLEIECSYMDVYYLSRLSAIITNHRNIVKNKQAFTVYELEISRNDGLRWKVELRYSDFLQIRNEVSKILPCVEMLPFPSKTYFDWLSRFCTCASRFNDTRIAERKKSLEIFINILLDNSSEFTCDSVTNLLRIPSPL</sequence>
<dbReference type="Gene3D" id="2.60.40.150">
    <property type="entry name" value="C2 domain"/>
    <property type="match status" value="1"/>
</dbReference>
<evidence type="ECO:0000313" key="3">
    <source>
        <dbReference type="EMBL" id="OMJ69734.1"/>
    </source>
</evidence>
<dbReference type="InterPro" id="IPR001683">
    <property type="entry name" value="PX_dom"/>
</dbReference>
<evidence type="ECO:0000259" key="1">
    <source>
        <dbReference type="PROSITE" id="PS50004"/>
    </source>
</evidence>
<feature type="domain" description="C2" evidence="1">
    <location>
        <begin position="1"/>
        <end position="116"/>
    </location>
</feature>
<dbReference type="Proteomes" id="UP000187209">
    <property type="component" value="Unassembled WGS sequence"/>
</dbReference>
<dbReference type="Pfam" id="PF00168">
    <property type="entry name" value="C2"/>
    <property type="match status" value="1"/>
</dbReference>
<feature type="domain" description="PX" evidence="2">
    <location>
        <begin position="163"/>
        <end position="285"/>
    </location>
</feature>
<organism evidence="3 4">
    <name type="scientific">Stentor coeruleus</name>
    <dbReference type="NCBI Taxonomy" id="5963"/>
    <lineage>
        <taxon>Eukaryota</taxon>
        <taxon>Sar</taxon>
        <taxon>Alveolata</taxon>
        <taxon>Ciliophora</taxon>
        <taxon>Postciliodesmatophora</taxon>
        <taxon>Heterotrichea</taxon>
        <taxon>Heterotrichida</taxon>
        <taxon>Stentoridae</taxon>
        <taxon>Stentor</taxon>
    </lineage>
</organism>
<accession>A0A1R2AYX3</accession>
<evidence type="ECO:0000313" key="4">
    <source>
        <dbReference type="Proteomes" id="UP000187209"/>
    </source>
</evidence>
<comment type="caution">
    <text evidence="3">The sequence shown here is derived from an EMBL/GenBank/DDBJ whole genome shotgun (WGS) entry which is preliminary data.</text>
</comment>
<keyword evidence="4" id="KW-1185">Reference proteome</keyword>
<gene>
    <name evidence="3" type="ORF">SteCoe_32458</name>
</gene>
<dbReference type="Pfam" id="PF00787">
    <property type="entry name" value="PX"/>
    <property type="match status" value="1"/>
</dbReference>
<dbReference type="PROSITE" id="PS50195">
    <property type="entry name" value="PX"/>
    <property type="match status" value="1"/>
</dbReference>
<dbReference type="Gene3D" id="3.30.1520.10">
    <property type="entry name" value="Phox-like domain"/>
    <property type="match status" value="1"/>
</dbReference>
<proteinExistence type="predicted"/>
<evidence type="ECO:0008006" key="5">
    <source>
        <dbReference type="Google" id="ProtNLM"/>
    </source>
</evidence>
<protein>
    <recommendedName>
        <fullName evidence="5">PX domain-containing protein</fullName>
    </recommendedName>
</protein>
<evidence type="ECO:0000259" key="2">
    <source>
        <dbReference type="PROSITE" id="PS50195"/>
    </source>
</evidence>
<dbReference type="AlphaFoldDB" id="A0A1R2AYX3"/>
<dbReference type="EMBL" id="MPUH01001164">
    <property type="protein sequence ID" value="OMJ69734.1"/>
    <property type="molecule type" value="Genomic_DNA"/>
</dbReference>
<name>A0A1R2AYX3_9CILI</name>
<dbReference type="PROSITE" id="PS50004">
    <property type="entry name" value="C2"/>
    <property type="match status" value="1"/>
</dbReference>
<reference evidence="3 4" key="1">
    <citation type="submission" date="2016-11" db="EMBL/GenBank/DDBJ databases">
        <title>The macronuclear genome of Stentor coeruleus: a giant cell with tiny introns.</title>
        <authorList>
            <person name="Slabodnick M."/>
            <person name="Ruby J.G."/>
            <person name="Reiff S.B."/>
            <person name="Swart E.C."/>
            <person name="Gosai S."/>
            <person name="Prabakaran S."/>
            <person name="Witkowska E."/>
            <person name="Larue G.E."/>
            <person name="Fisher S."/>
            <person name="Freeman R.M."/>
            <person name="Gunawardena J."/>
            <person name="Chu W."/>
            <person name="Stover N.A."/>
            <person name="Gregory B.D."/>
            <person name="Nowacki M."/>
            <person name="Derisi J."/>
            <person name="Roy S.W."/>
            <person name="Marshall W.F."/>
            <person name="Sood P."/>
        </authorList>
    </citation>
    <scope>NUCLEOTIDE SEQUENCE [LARGE SCALE GENOMIC DNA]</scope>
    <source>
        <strain evidence="3">WM001</strain>
    </source>
</reference>
<dbReference type="InterPro" id="IPR035892">
    <property type="entry name" value="C2_domain_sf"/>
</dbReference>
<dbReference type="GO" id="GO:0035091">
    <property type="term" value="F:phosphatidylinositol binding"/>
    <property type="evidence" value="ECO:0007669"/>
    <property type="project" value="InterPro"/>
</dbReference>
<dbReference type="SUPFAM" id="SSF64268">
    <property type="entry name" value="PX domain"/>
    <property type="match status" value="1"/>
</dbReference>
<dbReference type="CDD" id="cd00030">
    <property type="entry name" value="C2"/>
    <property type="match status" value="1"/>
</dbReference>